<dbReference type="GO" id="GO:0004185">
    <property type="term" value="F:serine-type carboxypeptidase activity"/>
    <property type="evidence" value="ECO:0007669"/>
    <property type="project" value="InterPro"/>
</dbReference>
<dbReference type="STRING" id="35608.A0A2U1L9E7"/>
<name>A0A2U1L9E7_ARTAN</name>
<dbReference type="GO" id="GO:0006508">
    <property type="term" value="P:proteolysis"/>
    <property type="evidence" value="ECO:0007669"/>
    <property type="project" value="InterPro"/>
</dbReference>
<keyword evidence="3" id="KW-0121">Carboxypeptidase</keyword>
<organism evidence="3 4">
    <name type="scientific">Artemisia annua</name>
    <name type="common">Sweet wormwood</name>
    <dbReference type="NCBI Taxonomy" id="35608"/>
    <lineage>
        <taxon>Eukaryota</taxon>
        <taxon>Viridiplantae</taxon>
        <taxon>Streptophyta</taxon>
        <taxon>Embryophyta</taxon>
        <taxon>Tracheophyta</taxon>
        <taxon>Spermatophyta</taxon>
        <taxon>Magnoliopsida</taxon>
        <taxon>eudicotyledons</taxon>
        <taxon>Gunneridae</taxon>
        <taxon>Pentapetalae</taxon>
        <taxon>asterids</taxon>
        <taxon>campanulids</taxon>
        <taxon>Asterales</taxon>
        <taxon>Asteraceae</taxon>
        <taxon>Asteroideae</taxon>
        <taxon>Anthemideae</taxon>
        <taxon>Artemisiinae</taxon>
        <taxon>Artemisia</taxon>
    </lineage>
</organism>
<comment type="caution">
    <text evidence="3">The sequence shown here is derived from an EMBL/GenBank/DDBJ whole genome shotgun (WGS) entry which is preliminary data.</text>
</comment>
<keyword evidence="3" id="KW-0378">Hydrolase</keyword>
<comment type="similarity">
    <text evidence="1">Belongs to the peptidase S10 family.</text>
</comment>
<dbReference type="PANTHER" id="PTHR11802">
    <property type="entry name" value="SERINE PROTEASE FAMILY S10 SERINE CARBOXYPEPTIDASE"/>
    <property type="match status" value="1"/>
</dbReference>
<dbReference type="GO" id="GO:0016747">
    <property type="term" value="F:acyltransferase activity, transferring groups other than amino-acyl groups"/>
    <property type="evidence" value="ECO:0007669"/>
    <property type="project" value="TreeGrafter"/>
</dbReference>
<dbReference type="InterPro" id="IPR029058">
    <property type="entry name" value="AB_hydrolase_fold"/>
</dbReference>
<protein>
    <submittedName>
        <fullName evidence="3">Serine carboxypeptidase-like 18</fullName>
    </submittedName>
</protein>
<evidence type="ECO:0000256" key="2">
    <source>
        <dbReference type="SAM" id="SignalP"/>
    </source>
</evidence>
<dbReference type="SUPFAM" id="SSF53474">
    <property type="entry name" value="alpha/beta-Hydrolases"/>
    <property type="match status" value="1"/>
</dbReference>
<evidence type="ECO:0000256" key="1">
    <source>
        <dbReference type="ARBA" id="ARBA00009431"/>
    </source>
</evidence>
<dbReference type="InterPro" id="IPR001563">
    <property type="entry name" value="Peptidase_S10"/>
</dbReference>
<dbReference type="Pfam" id="PF00450">
    <property type="entry name" value="Peptidase_S10"/>
    <property type="match status" value="1"/>
</dbReference>
<dbReference type="GO" id="GO:0019748">
    <property type="term" value="P:secondary metabolic process"/>
    <property type="evidence" value="ECO:0007669"/>
    <property type="project" value="TreeGrafter"/>
</dbReference>
<dbReference type="Proteomes" id="UP000245207">
    <property type="component" value="Unassembled WGS sequence"/>
</dbReference>
<dbReference type="Gene3D" id="3.40.50.1820">
    <property type="entry name" value="alpha/beta hydrolase"/>
    <property type="match status" value="1"/>
</dbReference>
<gene>
    <name evidence="3" type="ORF">CTI12_AA518220</name>
</gene>
<keyword evidence="2" id="KW-0732">Signal</keyword>
<feature type="chain" id="PRO_5015409054" evidence="2">
    <location>
        <begin position="32"/>
        <end position="106"/>
    </location>
</feature>
<evidence type="ECO:0000313" key="3">
    <source>
        <dbReference type="EMBL" id="PWA45623.1"/>
    </source>
</evidence>
<reference evidence="3 4" key="1">
    <citation type="journal article" date="2018" name="Mol. Plant">
        <title>The genome of Artemisia annua provides insight into the evolution of Asteraceae family and artemisinin biosynthesis.</title>
        <authorList>
            <person name="Shen Q."/>
            <person name="Zhang L."/>
            <person name="Liao Z."/>
            <person name="Wang S."/>
            <person name="Yan T."/>
            <person name="Shi P."/>
            <person name="Liu M."/>
            <person name="Fu X."/>
            <person name="Pan Q."/>
            <person name="Wang Y."/>
            <person name="Lv Z."/>
            <person name="Lu X."/>
            <person name="Zhang F."/>
            <person name="Jiang W."/>
            <person name="Ma Y."/>
            <person name="Chen M."/>
            <person name="Hao X."/>
            <person name="Li L."/>
            <person name="Tang Y."/>
            <person name="Lv G."/>
            <person name="Zhou Y."/>
            <person name="Sun X."/>
            <person name="Brodelius P.E."/>
            <person name="Rose J.K.C."/>
            <person name="Tang K."/>
        </authorList>
    </citation>
    <scope>NUCLEOTIDE SEQUENCE [LARGE SCALE GENOMIC DNA]</scope>
    <source>
        <strain evidence="4">cv. Huhao1</strain>
        <tissue evidence="3">Leaf</tissue>
    </source>
</reference>
<keyword evidence="4" id="KW-1185">Reference proteome</keyword>
<keyword evidence="3" id="KW-0645">Protease</keyword>
<proteinExistence type="inferred from homology"/>
<feature type="signal peptide" evidence="2">
    <location>
        <begin position="1"/>
        <end position="31"/>
    </location>
</feature>
<accession>A0A2U1L9E7</accession>
<dbReference type="OrthoDB" id="443318at2759"/>
<dbReference type="EMBL" id="PKPP01010669">
    <property type="protein sequence ID" value="PWA45623.1"/>
    <property type="molecule type" value="Genomic_DNA"/>
</dbReference>
<dbReference type="AlphaFoldDB" id="A0A2U1L9E7"/>
<sequence length="106" mass="11743">MLKPPSQSTNQVRPMLFAVFLVLFSLEVIDSRSLVKTLPGFDGDLPFTLETGYIGLGESDDVQLFYYFIESEGNPKDDPLMLWMSGGPGCSSASGLFYEIGNFLYL</sequence>
<evidence type="ECO:0000313" key="4">
    <source>
        <dbReference type="Proteomes" id="UP000245207"/>
    </source>
</evidence>
<dbReference type="PANTHER" id="PTHR11802:SF224">
    <property type="entry name" value="SERINE CARBOXYPEPTIDASE-LIKE 7 ISOFORM X1"/>
    <property type="match status" value="1"/>
</dbReference>